<feature type="transmembrane region" description="Helical" evidence="8">
    <location>
        <begin position="127"/>
        <end position="148"/>
    </location>
</feature>
<comment type="caution">
    <text evidence="9">The sequence shown here is derived from an EMBL/GenBank/DDBJ whole genome shotgun (WGS) entry which is preliminary data.</text>
</comment>
<feature type="transmembrane region" description="Helical" evidence="8">
    <location>
        <begin position="71"/>
        <end position="90"/>
    </location>
</feature>
<dbReference type="InterPro" id="IPR052017">
    <property type="entry name" value="TSUP"/>
</dbReference>
<keyword evidence="10" id="KW-1185">Reference proteome</keyword>
<dbReference type="EMBL" id="PZZW01000003">
    <property type="protein sequence ID" value="PTM79445.1"/>
    <property type="molecule type" value="Genomic_DNA"/>
</dbReference>
<dbReference type="InterPro" id="IPR002781">
    <property type="entry name" value="TM_pro_TauE-like"/>
</dbReference>
<evidence type="ECO:0000313" key="9">
    <source>
        <dbReference type="EMBL" id="PTM79445.1"/>
    </source>
</evidence>
<dbReference type="Pfam" id="PF01925">
    <property type="entry name" value="TauE"/>
    <property type="match status" value="1"/>
</dbReference>
<protein>
    <recommendedName>
        <fullName evidence="8">Probable membrane transporter protein</fullName>
    </recommendedName>
</protein>
<dbReference type="PANTHER" id="PTHR30269">
    <property type="entry name" value="TRANSMEMBRANE PROTEIN YFCA"/>
    <property type="match status" value="1"/>
</dbReference>
<evidence type="ECO:0000313" key="10">
    <source>
        <dbReference type="Proteomes" id="UP000240800"/>
    </source>
</evidence>
<evidence type="ECO:0000256" key="1">
    <source>
        <dbReference type="ARBA" id="ARBA00004651"/>
    </source>
</evidence>
<evidence type="ECO:0000256" key="4">
    <source>
        <dbReference type="ARBA" id="ARBA00022475"/>
    </source>
</evidence>
<keyword evidence="7 8" id="KW-0472">Membrane</keyword>
<feature type="transmembrane region" description="Helical" evidence="8">
    <location>
        <begin position="35"/>
        <end position="59"/>
    </location>
</feature>
<keyword evidence="6 8" id="KW-1133">Transmembrane helix</keyword>
<evidence type="ECO:0000256" key="3">
    <source>
        <dbReference type="ARBA" id="ARBA00022448"/>
    </source>
</evidence>
<proteinExistence type="inferred from homology"/>
<evidence type="ECO:0000256" key="5">
    <source>
        <dbReference type="ARBA" id="ARBA00022692"/>
    </source>
</evidence>
<comment type="similarity">
    <text evidence="2 8">Belongs to the 4-toluene sulfonate uptake permease (TSUP) (TC 2.A.102) family.</text>
</comment>
<feature type="transmembrane region" description="Helical" evidence="8">
    <location>
        <begin position="96"/>
        <end position="115"/>
    </location>
</feature>
<name>A0ABX5JDI8_9RHOB</name>
<keyword evidence="5 8" id="KW-0812">Transmembrane</keyword>
<dbReference type="PANTHER" id="PTHR30269:SF37">
    <property type="entry name" value="MEMBRANE TRANSPORTER PROTEIN"/>
    <property type="match status" value="1"/>
</dbReference>
<reference evidence="9 10" key="1">
    <citation type="submission" date="2018-04" db="EMBL/GenBank/DDBJ databases">
        <title>Genomic Encyclopedia of Type Strains, Phase III (KMG-III): the genomes of soil and plant-associated and newly described type strains.</title>
        <authorList>
            <person name="Whitman W."/>
        </authorList>
    </citation>
    <scope>NUCLEOTIDE SEQUENCE [LARGE SCALE GENOMIC DNA]</scope>
    <source>
        <strain evidence="9 10">JA192</strain>
    </source>
</reference>
<dbReference type="RefSeq" id="WP_069332813.1">
    <property type="nucleotide sequence ID" value="NZ_MABH01000166.1"/>
</dbReference>
<feature type="transmembrane region" description="Helical" evidence="8">
    <location>
        <begin position="197"/>
        <end position="216"/>
    </location>
</feature>
<keyword evidence="3" id="KW-0813">Transport</keyword>
<accession>A0ABX5JDI8</accession>
<sequence length="245" mass="26053">MDGYGFWALAVIASVLVGMSKGGLPVVGIMSVPLLSLVISPVTAAGLLLPIYVVSDMFGLYAYRHEFDLKVLKILIPGATAGVFVGWLTASAVPEAAVEGLVGLIGAVFAANLLLRRTDPPAKPARLLPGLVWGTATGFTSFVSHAGAPPYQVYVLPLKMPKIVFAGTSTILFAYVNAIKLIPYAALGQLSTENLRVAAWLMAPAAVSVFFGYRLVQIVPQALFFRIVTWALLLISLRLIWQAVA</sequence>
<evidence type="ECO:0000256" key="8">
    <source>
        <dbReference type="RuleBase" id="RU363041"/>
    </source>
</evidence>
<organism evidence="9 10">
    <name type="scientific">Cereibacter johrii</name>
    <dbReference type="NCBI Taxonomy" id="445629"/>
    <lineage>
        <taxon>Bacteria</taxon>
        <taxon>Pseudomonadati</taxon>
        <taxon>Pseudomonadota</taxon>
        <taxon>Alphaproteobacteria</taxon>
        <taxon>Rhodobacterales</taxon>
        <taxon>Paracoccaceae</taxon>
        <taxon>Cereibacter</taxon>
    </lineage>
</organism>
<gene>
    <name evidence="9" type="ORF">C8J29_103547</name>
</gene>
<feature type="transmembrane region" description="Helical" evidence="8">
    <location>
        <begin position="163"/>
        <end position="185"/>
    </location>
</feature>
<feature type="transmembrane region" description="Helical" evidence="8">
    <location>
        <begin position="222"/>
        <end position="241"/>
    </location>
</feature>
<dbReference type="Proteomes" id="UP000240800">
    <property type="component" value="Unassembled WGS sequence"/>
</dbReference>
<comment type="subcellular location">
    <subcellularLocation>
        <location evidence="1 8">Cell membrane</location>
        <topology evidence="1 8">Multi-pass membrane protein</topology>
    </subcellularLocation>
</comment>
<evidence type="ECO:0000256" key="7">
    <source>
        <dbReference type="ARBA" id="ARBA00023136"/>
    </source>
</evidence>
<evidence type="ECO:0000256" key="2">
    <source>
        <dbReference type="ARBA" id="ARBA00009142"/>
    </source>
</evidence>
<evidence type="ECO:0000256" key="6">
    <source>
        <dbReference type="ARBA" id="ARBA00022989"/>
    </source>
</evidence>
<keyword evidence="4 8" id="KW-1003">Cell membrane</keyword>